<evidence type="ECO:0000313" key="2">
    <source>
        <dbReference type="Proteomes" id="UP001187192"/>
    </source>
</evidence>
<gene>
    <name evidence="1" type="ORF">TIFTF001_003348</name>
</gene>
<comment type="caution">
    <text evidence="1">The sequence shown here is derived from an EMBL/GenBank/DDBJ whole genome shotgun (WGS) entry which is preliminary data.</text>
</comment>
<sequence length="82" mass="9204">MELDRIQNLQGTIGHALRSPAGRDGKLCLAHALHALVLVLMSYHVSADIWIPTRHFWLLTLPRRLPARPDQTPLSLRSFGGE</sequence>
<dbReference type="Proteomes" id="UP001187192">
    <property type="component" value="Unassembled WGS sequence"/>
</dbReference>
<reference evidence="1" key="1">
    <citation type="submission" date="2023-07" db="EMBL/GenBank/DDBJ databases">
        <title>draft genome sequence of fig (Ficus carica).</title>
        <authorList>
            <person name="Takahashi T."/>
            <person name="Nishimura K."/>
        </authorList>
    </citation>
    <scope>NUCLEOTIDE SEQUENCE</scope>
</reference>
<proteinExistence type="predicted"/>
<dbReference type="AlphaFoldDB" id="A0AA88CU06"/>
<evidence type="ECO:0000313" key="1">
    <source>
        <dbReference type="EMBL" id="GMN31630.1"/>
    </source>
</evidence>
<keyword evidence="2" id="KW-1185">Reference proteome</keyword>
<dbReference type="Gramene" id="FCD_00004839-RA">
    <property type="protein sequence ID" value="FCD_00004839-RA:cds"/>
    <property type="gene ID" value="FCD_00004839"/>
</dbReference>
<protein>
    <submittedName>
        <fullName evidence="1">Uncharacterized protein</fullName>
    </submittedName>
</protein>
<dbReference type="EMBL" id="BTGU01000003">
    <property type="protein sequence ID" value="GMN31630.1"/>
    <property type="molecule type" value="Genomic_DNA"/>
</dbReference>
<organism evidence="1 2">
    <name type="scientific">Ficus carica</name>
    <name type="common">Common fig</name>
    <dbReference type="NCBI Taxonomy" id="3494"/>
    <lineage>
        <taxon>Eukaryota</taxon>
        <taxon>Viridiplantae</taxon>
        <taxon>Streptophyta</taxon>
        <taxon>Embryophyta</taxon>
        <taxon>Tracheophyta</taxon>
        <taxon>Spermatophyta</taxon>
        <taxon>Magnoliopsida</taxon>
        <taxon>eudicotyledons</taxon>
        <taxon>Gunneridae</taxon>
        <taxon>Pentapetalae</taxon>
        <taxon>rosids</taxon>
        <taxon>fabids</taxon>
        <taxon>Rosales</taxon>
        <taxon>Moraceae</taxon>
        <taxon>Ficeae</taxon>
        <taxon>Ficus</taxon>
    </lineage>
</organism>
<accession>A0AA88CU06</accession>
<name>A0AA88CU06_FICCA</name>